<proteinExistence type="predicted"/>
<evidence type="ECO:0000313" key="2">
    <source>
        <dbReference type="Proteomes" id="UP000257127"/>
    </source>
</evidence>
<comment type="caution">
    <text evidence="1">The sequence shown here is derived from an EMBL/GenBank/DDBJ whole genome shotgun (WGS) entry which is preliminary data.</text>
</comment>
<accession>A0A3E1F113</accession>
<evidence type="ECO:0000313" key="1">
    <source>
        <dbReference type="EMBL" id="RFC55506.1"/>
    </source>
</evidence>
<dbReference type="Proteomes" id="UP000257127">
    <property type="component" value="Unassembled WGS sequence"/>
</dbReference>
<dbReference type="AlphaFoldDB" id="A0A3E1F113"/>
<gene>
    <name evidence="1" type="ORF">DXU93_00805</name>
</gene>
<organism evidence="1 2">
    <name type="scientific">Brumimicrobium aurantiacum</name>
    <dbReference type="NCBI Taxonomy" id="1737063"/>
    <lineage>
        <taxon>Bacteria</taxon>
        <taxon>Pseudomonadati</taxon>
        <taxon>Bacteroidota</taxon>
        <taxon>Flavobacteriia</taxon>
        <taxon>Flavobacteriales</taxon>
        <taxon>Crocinitomicaceae</taxon>
        <taxon>Brumimicrobium</taxon>
    </lineage>
</organism>
<name>A0A3E1F113_9FLAO</name>
<keyword evidence="2" id="KW-1185">Reference proteome</keyword>
<evidence type="ECO:0008006" key="3">
    <source>
        <dbReference type="Google" id="ProtNLM"/>
    </source>
</evidence>
<reference evidence="1 2" key="1">
    <citation type="submission" date="2018-08" db="EMBL/GenBank/DDBJ databases">
        <title>The draft genome squence of Brumimicrobium sp. N62.</title>
        <authorList>
            <person name="Du Z.-J."/>
            <person name="Luo H.-R."/>
        </authorList>
    </citation>
    <scope>NUCLEOTIDE SEQUENCE [LARGE SCALE GENOMIC DNA]</scope>
    <source>
        <strain evidence="1 2">N62</strain>
    </source>
</reference>
<sequence>MPLKIAFFICLLYLNKIHSQIFFYENNFSFSTSINFDVEKPFDIDPLENRITNSLLIGIESKKIFNLLYYNVGIGYQQNRFKQVFENEVHTSSFYNFSTLELKIQIGLGIEKKINQTNSSIYFECGFSPDYLIRKKYEIENANKILIYQYNGQNIFYSNNIRLKNSSKLISLFSPYFNIGAKVQISERILLRTYCQLVLGDNYIVSSSYTFHSTYPNAIEFSRTQLNNTLIKVNRLNMGFRLSYSL</sequence>
<dbReference type="EMBL" id="QURB01000001">
    <property type="protein sequence ID" value="RFC55506.1"/>
    <property type="molecule type" value="Genomic_DNA"/>
</dbReference>
<protein>
    <recommendedName>
        <fullName evidence="3">Outer membrane protein beta-barrel domain-containing protein</fullName>
    </recommendedName>
</protein>